<feature type="compositionally biased region" description="Polar residues" evidence="1">
    <location>
        <begin position="138"/>
        <end position="148"/>
    </location>
</feature>
<feature type="region of interest" description="Disordered" evidence="1">
    <location>
        <begin position="118"/>
        <end position="207"/>
    </location>
</feature>
<dbReference type="Proteomes" id="UP000322234">
    <property type="component" value="Unassembled WGS sequence"/>
</dbReference>
<organism evidence="2 3">
    <name type="scientific">Bos mutus</name>
    <name type="common">wild yak</name>
    <dbReference type="NCBI Taxonomy" id="72004"/>
    <lineage>
        <taxon>Eukaryota</taxon>
        <taxon>Metazoa</taxon>
        <taxon>Chordata</taxon>
        <taxon>Craniata</taxon>
        <taxon>Vertebrata</taxon>
        <taxon>Euteleostomi</taxon>
        <taxon>Mammalia</taxon>
        <taxon>Eutheria</taxon>
        <taxon>Laurasiatheria</taxon>
        <taxon>Artiodactyla</taxon>
        <taxon>Ruminantia</taxon>
        <taxon>Pecora</taxon>
        <taxon>Bovidae</taxon>
        <taxon>Bovinae</taxon>
        <taxon>Bos</taxon>
    </lineage>
</organism>
<feature type="compositionally biased region" description="Basic and acidic residues" evidence="1">
    <location>
        <begin position="188"/>
        <end position="197"/>
    </location>
</feature>
<dbReference type="AlphaFoldDB" id="A0A6B0S6K9"/>
<evidence type="ECO:0000313" key="3">
    <source>
        <dbReference type="Proteomes" id="UP000322234"/>
    </source>
</evidence>
<accession>A0A6B0S6K9</accession>
<keyword evidence="3" id="KW-1185">Reference proteome</keyword>
<sequence>MLTLNLSTKPTLPHLWQHPWVKMDEKEPLQPLCDEDSEVTVQKLLGSRWAESQSSESLSLNRPTVGPQSILVKPSLAMKDFTIQKPQPPSHEISTIIPAWLFLRETIWILETTHDSDGITGSTTPSPIPSSWCDHGATPSTHGIPNTHHNCHMPDTRGKSDICGTQDTSSIQDIRGTCDKSDTSGTRDTSDTRDKSDTSGTWDRSGT</sequence>
<gene>
    <name evidence="2" type="ORF">E5288_WYG021978</name>
</gene>
<comment type="caution">
    <text evidence="2">The sequence shown here is derived from an EMBL/GenBank/DDBJ whole genome shotgun (WGS) entry which is preliminary data.</text>
</comment>
<proteinExistence type="predicted"/>
<evidence type="ECO:0000256" key="1">
    <source>
        <dbReference type="SAM" id="MobiDB-lite"/>
    </source>
</evidence>
<dbReference type="EMBL" id="VBQZ03000222">
    <property type="protein sequence ID" value="MXQ98188.1"/>
    <property type="molecule type" value="Genomic_DNA"/>
</dbReference>
<feature type="compositionally biased region" description="Low complexity" evidence="1">
    <location>
        <begin position="118"/>
        <end position="131"/>
    </location>
</feature>
<feature type="compositionally biased region" description="Polar residues" evidence="1">
    <location>
        <begin position="163"/>
        <end position="172"/>
    </location>
</feature>
<protein>
    <submittedName>
        <fullName evidence="2">Uncharacterized protein</fullName>
    </submittedName>
</protein>
<reference evidence="2" key="1">
    <citation type="submission" date="2019-10" db="EMBL/GenBank/DDBJ databases">
        <title>The sequence and de novo assembly of the wild yak genome.</title>
        <authorList>
            <person name="Liu Y."/>
        </authorList>
    </citation>
    <scope>NUCLEOTIDE SEQUENCE [LARGE SCALE GENOMIC DNA]</scope>
    <source>
        <strain evidence="2">WY2019</strain>
    </source>
</reference>
<name>A0A6B0S6K9_9CETA</name>
<evidence type="ECO:0000313" key="2">
    <source>
        <dbReference type="EMBL" id="MXQ98188.1"/>
    </source>
</evidence>